<gene>
    <name evidence="1" type="ORF">LCGC14_1971300</name>
</gene>
<reference evidence="1" key="1">
    <citation type="journal article" date="2015" name="Nature">
        <title>Complex archaea that bridge the gap between prokaryotes and eukaryotes.</title>
        <authorList>
            <person name="Spang A."/>
            <person name="Saw J.H."/>
            <person name="Jorgensen S.L."/>
            <person name="Zaremba-Niedzwiedzka K."/>
            <person name="Martijn J."/>
            <person name="Lind A.E."/>
            <person name="van Eijk R."/>
            <person name="Schleper C."/>
            <person name="Guy L."/>
            <person name="Ettema T.J."/>
        </authorList>
    </citation>
    <scope>NUCLEOTIDE SEQUENCE</scope>
</reference>
<evidence type="ECO:0000313" key="1">
    <source>
        <dbReference type="EMBL" id="KKL83784.1"/>
    </source>
</evidence>
<comment type="caution">
    <text evidence="1">The sequence shown here is derived from an EMBL/GenBank/DDBJ whole genome shotgun (WGS) entry which is preliminary data.</text>
</comment>
<sequence length="96" mass="10808">MNGFENKRDEQQRRILAFAAAMVDRLDEKASNPDKGFLTWELDEINSTFAHLASEVGELATTLYKSELETSFIECVDVACMAFILGDLIVQETEES</sequence>
<dbReference type="EMBL" id="LAZR01021883">
    <property type="protein sequence ID" value="KKL83784.1"/>
    <property type="molecule type" value="Genomic_DNA"/>
</dbReference>
<accession>A0A0F9FBT9</accession>
<dbReference type="AlphaFoldDB" id="A0A0F9FBT9"/>
<proteinExistence type="predicted"/>
<protein>
    <submittedName>
        <fullName evidence="1">Uncharacterized protein</fullName>
    </submittedName>
</protein>
<name>A0A0F9FBT9_9ZZZZ</name>
<organism evidence="1">
    <name type="scientific">marine sediment metagenome</name>
    <dbReference type="NCBI Taxonomy" id="412755"/>
    <lineage>
        <taxon>unclassified sequences</taxon>
        <taxon>metagenomes</taxon>
        <taxon>ecological metagenomes</taxon>
    </lineage>
</organism>